<gene>
    <name evidence="1" type="ORF">Tci_005454</name>
</gene>
<proteinExistence type="predicted"/>
<dbReference type="AlphaFoldDB" id="A0A6L2J988"/>
<dbReference type="Gene3D" id="1.25.10.10">
    <property type="entry name" value="Leucine-rich Repeat Variant"/>
    <property type="match status" value="1"/>
</dbReference>
<accession>A0A6L2J988</accession>
<evidence type="ECO:0000313" key="1">
    <source>
        <dbReference type="EMBL" id="GEU33476.1"/>
    </source>
</evidence>
<name>A0A6L2J988_TANCI</name>
<comment type="caution">
    <text evidence="1">The sequence shown here is derived from an EMBL/GenBank/DDBJ whole genome shotgun (WGS) entry which is preliminary data.</text>
</comment>
<dbReference type="EMBL" id="BKCJ010000469">
    <property type="protein sequence ID" value="GEU33476.1"/>
    <property type="molecule type" value="Genomic_DNA"/>
</dbReference>
<dbReference type="InterPro" id="IPR011989">
    <property type="entry name" value="ARM-like"/>
</dbReference>
<protein>
    <submittedName>
        <fullName evidence="1">Transportin-1 isoform X1</fullName>
    </submittedName>
</protein>
<reference evidence="1" key="1">
    <citation type="journal article" date="2019" name="Sci. Rep.">
        <title>Draft genome of Tanacetum cinerariifolium, the natural source of mosquito coil.</title>
        <authorList>
            <person name="Yamashiro T."/>
            <person name="Shiraishi A."/>
            <person name="Satake H."/>
            <person name="Nakayama K."/>
        </authorList>
    </citation>
    <scope>NUCLEOTIDE SEQUENCE</scope>
</reference>
<organism evidence="1">
    <name type="scientific">Tanacetum cinerariifolium</name>
    <name type="common">Dalmatian daisy</name>
    <name type="synonym">Chrysanthemum cinerariifolium</name>
    <dbReference type="NCBI Taxonomy" id="118510"/>
    <lineage>
        <taxon>Eukaryota</taxon>
        <taxon>Viridiplantae</taxon>
        <taxon>Streptophyta</taxon>
        <taxon>Embryophyta</taxon>
        <taxon>Tracheophyta</taxon>
        <taxon>Spermatophyta</taxon>
        <taxon>Magnoliopsida</taxon>
        <taxon>eudicotyledons</taxon>
        <taxon>Gunneridae</taxon>
        <taxon>Pentapetalae</taxon>
        <taxon>asterids</taxon>
        <taxon>campanulids</taxon>
        <taxon>Asterales</taxon>
        <taxon>Asteraceae</taxon>
        <taxon>Asteroideae</taxon>
        <taxon>Anthemideae</taxon>
        <taxon>Anthemidinae</taxon>
        <taxon>Tanacetum</taxon>
    </lineage>
</organism>
<sequence length="68" mass="7424">MLAELSRKERDTNIKPGPVLDLFIMNVKKLILSYPSTSDDTSWNEREATVLALGSIAEGCINGNRSSG</sequence>